<dbReference type="AlphaFoldDB" id="A0A7S1ZMA8"/>
<feature type="coiled-coil region" evidence="6">
    <location>
        <begin position="92"/>
        <end position="172"/>
    </location>
</feature>
<keyword evidence="4 5" id="KW-0539">Nucleus</keyword>
<proteinExistence type="inferred from homology"/>
<feature type="domain" description="Leucine zipper with capping helix" evidence="8">
    <location>
        <begin position="151"/>
        <end position="203"/>
    </location>
</feature>
<dbReference type="Pfam" id="PF18517">
    <property type="entry name" value="LZ3wCH"/>
    <property type="match status" value="1"/>
</dbReference>
<comment type="function">
    <text evidence="5">Required for proper homologous chromosome pairing and efficient cross-over and intragenic recombination during meiosis.</text>
</comment>
<dbReference type="GO" id="GO:0003690">
    <property type="term" value="F:double-stranded DNA binding"/>
    <property type="evidence" value="ECO:0007669"/>
    <property type="project" value="InterPro"/>
</dbReference>
<evidence type="ECO:0000256" key="2">
    <source>
        <dbReference type="ARBA" id="ARBA00005981"/>
    </source>
</evidence>
<comment type="similarity">
    <text evidence="2 5">Belongs to the MND1 family.</text>
</comment>
<evidence type="ECO:0000256" key="6">
    <source>
        <dbReference type="SAM" id="Coils"/>
    </source>
</evidence>
<dbReference type="InterPro" id="IPR040453">
    <property type="entry name" value="Mnd1_HTH"/>
</dbReference>
<organism evidence="9">
    <name type="scientific">Trieres chinensis</name>
    <name type="common">Marine centric diatom</name>
    <name type="synonym">Odontella sinensis</name>
    <dbReference type="NCBI Taxonomy" id="1514140"/>
    <lineage>
        <taxon>Eukaryota</taxon>
        <taxon>Sar</taxon>
        <taxon>Stramenopiles</taxon>
        <taxon>Ochrophyta</taxon>
        <taxon>Bacillariophyta</taxon>
        <taxon>Mediophyceae</taxon>
        <taxon>Biddulphiophycidae</taxon>
        <taxon>Eupodiscales</taxon>
        <taxon>Parodontellaceae</taxon>
        <taxon>Trieres</taxon>
    </lineage>
</organism>
<sequence length="210" mass="23448">MAGSKRMSAEEKRKVVLGIYHKTKEVYTEKEILALATKAGVNANTVADVNQGLVDDGLVDKEKIGGSNYFWSFPGKKDRMMQIKHEQTLASIEDLKVKIAEASSKLADAKRGREDEGGERAKKLLRLADLAKEKAAAEAELESLKENDPQALADLEKEMKLVTEAANRWTDNIFSCKSYLTKKRGYSSKEACRILGISQEFDYPEDKTLK</sequence>
<dbReference type="InterPro" id="IPR005647">
    <property type="entry name" value="Mnd1"/>
</dbReference>
<evidence type="ECO:0000259" key="7">
    <source>
        <dbReference type="Pfam" id="PF03962"/>
    </source>
</evidence>
<feature type="domain" description="Mnd1 HTH" evidence="7">
    <location>
        <begin position="17"/>
        <end position="74"/>
    </location>
</feature>
<evidence type="ECO:0000256" key="3">
    <source>
        <dbReference type="ARBA" id="ARBA00023054"/>
    </source>
</evidence>
<name>A0A7S1ZMA8_TRICV</name>
<protein>
    <recommendedName>
        <fullName evidence="10">Meiotic nuclear division protein 1 homolog</fullName>
    </recommendedName>
</protein>
<dbReference type="InterPro" id="IPR040661">
    <property type="entry name" value="LZ3wCH"/>
</dbReference>
<comment type="subcellular location">
    <subcellularLocation>
        <location evidence="1 5">Nucleus</location>
    </subcellularLocation>
</comment>
<dbReference type="GO" id="GO:0007131">
    <property type="term" value="P:reciprocal meiotic recombination"/>
    <property type="evidence" value="ECO:0007669"/>
    <property type="project" value="InterPro"/>
</dbReference>
<evidence type="ECO:0000256" key="4">
    <source>
        <dbReference type="ARBA" id="ARBA00023242"/>
    </source>
</evidence>
<dbReference type="GO" id="GO:0005634">
    <property type="term" value="C:nucleus"/>
    <property type="evidence" value="ECO:0007669"/>
    <property type="project" value="UniProtKB-SubCell"/>
</dbReference>
<evidence type="ECO:0000256" key="1">
    <source>
        <dbReference type="ARBA" id="ARBA00004123"/>
    </source>
</evidence>
<evidence type="ECO:0000259" key="8">
    <source>
        <dbReference type="Pfam" id="PF18517"/>
    </source>
</evidence>
<dbReference type="EMBL" id="HBGO01020957">
    <property type="protein sequence ID" value="CAD9343286.1"/>
    <property type="molecule type" value="Transcribed_RNA"/>
</dbReference>
<dbReference type="PIRSF" id="PIRSF026991">
    <property type="entry name" value="Mnd1"/>
    <property type="match status" value="1"/>
</dbReference>
<evidence type="ECO:0000313" key="9">
    <source>
        <dbReference type="EMBL" id="CAD9343286.1"/>
    </source>
</evidence>
<keyword evidence="3 6" id="KW-0175">Coiled coil</keyword>
<reference evidence="9" key="1">
    <citation type="submission" date="2021-01" db="EMBL/GenBank/DDBJ databases">
        <authorList>
            <person name="Corre E."/>
            <person name="Pelletier E."/>
            <person name="Niang G."/>
            <person name="Scheremetjew M."/>
            <person name="Finn R."/>
            <person name="Kale V."/>
            <person name="Holt S."/>
            <person name="Cochrane G."/>
            <person name="Meng A."/>
            <person name="Brown T."/>
            <person name="Cohen L."/>
        </authorList>
    </citation>
    <scope>NUCLEOTIDE SEQUENCE</scope>
    <source>
        <strain evidence="9">Grunow 1884</strain>
    </source>
</reference>
<accession>A0A7S1ZMA8</accession>
<evidence type="ECO:0000256" key="5">
    <source>
        <dbReference type="PIRNR" id="PIRNR026991"/>
    </source>
</evidence>
<evidence type="ECO:0008006" key="10">
    <source>
        <dbReference type="Google" id="ProtNLM"/>
    </source>
</evidence>
<gene>
    <name evidence="9" type="ORF">OSIN01602_LOCUS12029</name>
</gene>
<dbReference type="Pfam" id="PF03962">
    <property type="entry name" value="Mnd1"/>
    <property type="match status" value="1"/>
</dbReference>